<dbReference type="OrthoDB" id="9810148at2"/>
<comment type="caution">
    <text evidence="1">The sequence shown here is derived from an EMBL/GenBank/DDBJ whole genome shotgun (WGS) entry which is preliminary data.</text>
</comment>
<dbReference type="GO" id="GO:0006261">
    <property type="term" value="P:DNA-templated DNA replication"/>
    <property type="evidence" value="ECO:0007669"/>
    <property type="project" value="TreeGrafter"/>
</dbReference>
<dbReference type="PANTHER" id="PTHR11669">
    <property type="entry name" value="REPLICATION FACTOR C / DNA POLYMERASE III GAMMA-TAU SUBUNIT"/>
    <property type="match status" value="1"/>
</dbReference>
<dbReference type="PANTHER" id="PTHR11669:SF8">
    <property type="entry name" value="DNA POLYMERASE III SUBUNIT DELTA"/>
    <property type="match status" value="1"/>
</dbReference>
<evidence type="ECO:0008006" key="3">
    <source>
        <dbReference type="Google" id="ProtNLM"/>
    </source>
</evidence>
<evidence type="ECO:0000313" key="1">
    <source>
        <dbReference type="EMBL" id="ODA28675.1"/>
    </source>
</evidence>
<evidence type="ECO:0000313" key="2">
    <source>
        <dbReference type="Proteomes" id="UP000094828"/>
    </source>
</evidence>
<dbReference type="AlphaFoldDB" id="A0A1C3E5Z0"/>
<dbReference type="Pfam" id="PF13177">
    <property type="entry name" value="DNA_pol3_delta2"/>
    <property type="match status" value="1"/>
</dbReference>
<dbReference type="EMBL" id="LYDR01000152">
    <property type="protein sequence ID" value="ODA28675.1"/>
    <property type="molecule type" value="Genomic_DNA"/>
</dbReference>
<dbReference type="STRING" id="1841610.A6X21_13430"/>
<accession>A0A1C3E5Z0</accession>
<organism evidence="1 2">
    <name type="scientific">Planctopirus hydrillae</name>
    <dbReference type="NCBI Taxonomy" id="1841610"/>
    <lineage>
        <taxon>Bacteria</taxon>
        <taxon>Pseudomonadati</taxon>
        <taxon>Planctomycetota</taxon>
        <taxon>Planctomycetia</taxon>
        <taxon>Planctomycetales</taxon>
        <taxon>Planctomycetaceae</taxon>
        <taxon>Planctopirus</taxon>
    </lineage>
</organism>
<dbReference type="InterPro" id="IPR050238">
    <property type="entry name" value="DNA_Rep/Repair_Clamp_Loader"/>
</dbReference>
<proteinExistence type="predicted"/>
<dbReference type="Proteomes" id="UP000094828">
    <property type="component" value="Unassembled WGS sequence"/>
</dbReference>
<dbReference type="Gene3D" id="3.40.50.300">
    <property type="entry name" value="P-loop containing nucleotide triphosphate hydrolases"/>
    <property type="match status" value="1"/>
</dbReference>
<dbReference type="SUPFAM" id="SSF52540">
    <property type="entry name" value="P-loop containing nucleoside triphosphate hydrolases"/>
    <property type="match status" value="1"/>
</dbReference>
<name>A0A1C3E5Z0_9PLAN</name>
<protein>
    <recommendedName>
        <fullName evidence="3">DNA polymerase III subunit delta</fullName>
    </recommendedName>
</protein>
<sequence length="365" mass="40452">MSVWSEVRGQSMAIEQLRKAVERGRLAHGYLFVGPQGVGKRLVAQKFAQAILCKELKPHELEACGTCTSCRPFLAGNHPDFQVVECPEGKREIPIDLLVGSKENRGQEGLCHGLSLKPLSGSRKIAIIDDAHLLNDAGANAILKTLEEPPELAVLILVASTLETVLPTIRSRCHLVRFQRLGCEDIEALLSAEGSIEPGMVREVSQMCDGSLSMAKEMLDPALWELRKTLRRTLCERRIPGQKTAQMIFSYLESHSSETSAQRESIQHIFRFVIDDLRRVIQVVCGAETREQNHSLVRDSQNEIVQMAKSLSPDPETIECLAKMCDRVMEASGQVLQNVNLSLCLEACFDDVSRMRANLANTGAH</sequence>
<reference evidence="1 2" key="1">
    <citation type="submission" date="2016-05" db="EMBL/GenBank/DDBJ databases">
        <title>Genomic and physiological characterization of Planctopirus sp. isolated from fresh water lake.</title>
        <authorList>
            <person name="Subhash Y."/>
            <person name="Ramana C."/>
        </authorList>
    </citation>
    <scope>NUCLEOTIDE SEQUENCE [LARGE SCALE GENOMIC DNA]</scope>
    <source>
        <strain evidence="1 2">JC280</strain>
    </source>
</reference>
<dbReference type="RefSeq" id="WP_068852200.1">
    <property type="nucleotide sequence ID" value="NZ_LYDR01000152.1"/>
</dbReference>
<dbReference type="CDD" id="cd00009">
    <property type="entry name" value="AAA"/>
    <property type="match status" value="1"/>
</dbReference>
<keyword evidence="2" id="KW-1185">Reference proteome</keyword>
<gene>
    <name evidence="1" type="ORF">A6X21_13430</name>
</gene>
<dbReference type="InterPro" id="IPR027417">
    <property type="entry name" value="P-loop_NTPase"/>
</dbReference>